<gene>
    <name evidence="2" type="ORF">VFPPC_13025</name>
</gene>
<dbReference type="STRING" id="1380566.A0A179G6T9"/>
<evidence type="ECO:0000256" key="1">
    <source>
        <dbReference type="SAM" id="MobiDB-lite"/>
    </source>
</evidence>
<dbReference type="CDD" id="cd00167">
    <property type="entry name" value="SANT"/>
    <property type="match status" value="1"/>
</dbReference>
<feature type="compositionally biased region" description="Low complexity" evidence="1">
    <location>
        <begin position="92"/>
        <end position="112"/>
    </location>
</feature>
<feature type="region of interest" description="Disordered" evidence="1">
    <location>
        <begin position="275"/>
        <end position="311"/>
    </location>
</feature>
<organism evidence="2 3">
    <name type="scientific">Pochonia chlamydosporia 170</name>
    <dbReference type="NCBI Taxonomy" id="1380566"/>
    <lineage>
        <taxon>Eukaryota</taxon>
        <taxon>Fungi</taxon>
        <taxon>Dikarya</taxon>
        <taxon>Ascomycota</taxon>
        <taxon>Pezizomycotina</taxon>
        <taxon>Sordariomycetes</taxon>
        <taxon>Hypocreomycetidae</taxon>
        <taxon>Hypocreales</taxon>
        <taxon>Clavicipitaceae</taxon>
        <taxon>Pochonia</taxon>
    </lineage>
</organism>
<dbReference type="InterPro" id="IPR001005">
    <property type="entry name" value="SANT/Myb"/>
</dbReference>
<dbReference type="AlphaFoldDB" id="A0A179G6T9"/>
<sequence length="311" mass="34579">MSRTQVVQVHSVYTPIKDAMQRHENGVTKNRKTPLTGSGRAWREDEEAYLLQTRLQKMPYKHIAAHLNKTELACRLHYHQLSHGSTRRKRTASCSSGSSDPSPSQAAASSSPIYRGETRSLSPSMAGASYLPKPLNGDMQLSRIMSVERSPRLPAILPKPEVLPFCQGPESIPRYPMVTPEQHNEPLPPVSMHHHGSPVYQSPVPPLRLDTSRLSPPSASVHTPAHVDMQRLRAVYEAHKNAFWAVIADDYGMNASAVALEQAWKTGACCQYSESNPITPLASPDKDRRARGQDKTRISSILDDDTEPRLR</sequence>
<dbReference type="Proteomes" id="UP000078397">
    <property type="component" value="Unassembled WGS sequence"/>
</dbReference>
<dbReference type="OrthoDB" id="5399305at2759"/>
<accession>A0A179G6T9</accession>
<proteinExistence type="predicted"/>
<dbReference type="EMBL" id="LSBJ02000001">
    <property type="protein sequence ID" value="OAQ73512.2"/>
    <property type="molecule type" value="Genomic_DNA"/>
</dbReference>
<evidence type="ECO:0000313" key="2">
    <source>
        <dbReference type="EMBL" id="OAQ73512.2"/>
    </source>
</evidence>
<comment type="caution">
    <text evidence="2">The sequence shown here is derived from an EMBL/GenBank/DDBJ whole genome shotgun (WGS) entry which is preliminary data.</text>
</comment>
<feature type="region of interest" description="Disordered" evidence="1">
    <location>
        <begin position="81"/>
        <end position="129"/>
    </location>
</feature>
<protein>
    <recommendedName>
        <fullName evidence="4">Myb-like domain-containing protein</fullName>
    </recommendedName>
</protein>
<feature type="compositionally biased region" description="Basic and acidic residues" evidence="1">
    <location>
        <begin position="284"/>
        <end position="297"/>
    </location>
</feature>
<dbReference type="RefSeq" id="XP_018149595.2">
    <property type="nucleotide sequence ID" value="XM_018290802.2"/>
</dbReference>
<name>A0A179G6T9_METCM</name>
<feature type="compositionally biased region" description="Acidic residues" evidence="1">
    <location>
        <begin position="302"/>
        <end position="311"/>
    </location>
</feature>
<keyword evidence="3" id="KW-1185">Reference proteome</keyword>
<reference evidence="2 3" key="1">
    <citation type="journal article" date="2016" name="PLoS Pathog.">
        <title>Biosynthesis of antibiotic leucinostatins in bio-control fungus Purpureocillium lilacinum and their inhibition on phytophthora revealed by genome mining.</title>
        <authorList>
            <person name="Wang G."/>
            <person name="Liu Z."/>
            <person name="Lin R."/>
            <person name="Li E."/>
            <person name="Mao Z."/>
            <person name="Ling J."/>
            <person name="Yang Y."/>
            <person name="Yin W.B."/>
            <person name="Xie B."/>
        </authorList>
    </citation>
    <scope>NUCLEOTIDE SEQUENCE [LARGE SCALE GENOMIC DNA]</scope>
    <source>
        <strain evidence="2">170</strain>
    </source>
</reference>
<dbReference type="GeneID" id="28854796"/>
<evidence type="ECO:0000313" key="3">
    <source>
        <dbReference type="Proteomes" id="UP000078397"/>
    </source>
</evidence>
<dbReference type="KEGG" id="pchm:VFPPC_13025"/>
<evidence type="ECO:0008006" key="4">
    <source>
        <dbReference type="Google" id="ProtNLM"/>
    </source>
</evidence>
<feature type="compositionally biased region" description="Basic residues" evidence="1">
    <location>
        <begin position="81"/>
        <end position="91"/>
    </location>
</feature>